<gene>
    <name evidence="1" type="ORF">GLOINDRAFT_12101</name>
</gene>
<proteinExistence type="predicted"/>
<sequence length="78" mass="9012">MTRLYQIYVTKLVKSYGVRMENYNCGRCHMSQCPFSGIILKFIKEDVILDVSDVSMYSRCHNVSLLLIDTLSQIQSTL</sequence>
<accession>U9SSA5</accession>
<name>U9SSA5_RHIID</name>
<reference evidence="1" key="1">
    <citation type="submission" date="2013-07" db="EMBL/GenBank/DDBJ databases">
        <title>The genome of an arbuscular mycorrhizal fungus provides insights into the evolution of the oldest plant symbiosis.</title>
        <authorList>
            <consortium name="DOE Joint Genome Institute"/>
            <person name="Tisserant E."/>
            <person name="Malbreil M."/>
            <person name="Kuo A."/>
            <person name="Kohler A."/>
            <person name="Symeonidi A."/>
            <person name="Balestrini R."/>
            <person name="Charron P."/>
            <person name="Duensing N."/>
            <person name="Frei-dit-Frey N."/>
            <person name="Gianinazzi-Pearson V."/>
            <person name="Gilbert B."/>
            <person name="Handa Y."/>
            <person name="Hijri M."/>
            <person name="Kaul R."/>
            <person name="Kawaguchi M."/>
            <person name="Krajinski F."/>
            <person name="Lammers P."/>
            <person name="Lapierre D."/>
            <person name="Masclaux F.G."/>
            <person name="Murat C."/>
            <person name="Morin E."/>
            <person name="Ndikumana S."/>
            <person name="Pagni M."/>
            <person name="Petitpierre D."/>
            <person name="Requena N."/>
            <person name="Rosikiewicz P."/>
            <person name="Riley R."/>
            <person name="Saito K."/>
            <person name="San Clemente H."/>
            <person name="Shapiro H."/>
            <person name="van Tuinen D."/>
            <person name="Becard G."/>
            <person name="Bonfante P."/>
            <person name="Paszkowski U."/>
            <person name="Shachar-Hill Y."/>
            <person name="Young J.P."/>
            <person name="Sanders I.R."/>
            <person name="Henrissat B."/>
            <person name="Rensing S.A."/>
            <person name="Grigoriev I.V."/>
            <person name="Corradi N."/>
            <person name="Roux C."/>
            <person name="Martin F."/>
        </authorList>
    </citation>
    <scope>NUCLEOTIDE SEQUENCE</scope>
    <source>
        <strain evidence="1">DAOM 197198</strain>
    </source>
</reference>
<dbReference type="HOGENOM" id="CLU_2623264_0_0_1"/>
<dbReference type="AlphaFoldDB" id="U9SSA5"/>
<organism evidence="1">
    <name type="scientific">Rhizophagus irregularis (strain DAOM 181602 / DAOM 197198 / MUCL 43194)</name>
    <name type="common">Arbuscular mycorrhizal fungus</name>
    <name type="synonym">Glomus intraradices</name>
    <dbReference type="NCBI Taxonomy" id="747089"/>
    <lineage>
        <taxon>Eukaryota</taxon>
        <taxon>Fungi</taxon>
        <taxon>Fungi incertae sedis</taxon>
        <taxon>Mucoromycota</taxon>
        <taxon>Glomeromycotina</taxon>
        <taxon>Glomeromycetes</taxon>
        <taxon>Glomerales</taxon>
        <taxon>Glomeraceae</taxon>
        <taxon>Rhizophagus</taxon>
    </lineage>
</organism>
<evidence type="ECO:0000313" key="1">
    <source>
        <dbReference type="EMBL" id="ERZ96922.1"/>
    </source>
</evidence>
<protein>
    <submittedName>
        <fullName evidence="1">Uncharacterized protein</fullName>
    </submittedName>
</protein>
<dbReference type="EMBL" id="KI300033">
    <property type="protein sequence ID" value="ERZ96922.1"/>
    <property type="molecule type" value="Genomic_DNA"/>
</dbReference>